<comment type="subunit">
    <text evidence="2">Homodimer.</text>
</comment>
<keyword evidence="3" id="KW-0285">Flavoprotein</keyword>
<comment type="cofactor">
    <cofactor evidence="1">
        <name>FAD</name>
        <dbReference type="ChEBI" id="CHEBI:57692"/>
    </cofactor>
</comment>
<evidence type="ECO:0000313" key="6">
    <source>
        <dbReference type="EMBL" id="MFB5190143.1"/>
    </source>
</evidence>
<evidence type="ECO:0000256" key="3">
    <source>
        <dbReference type="ARBA" id="ARBA00022630"/>
    </source>
</evidence>
<dbReference type="RefSeq" id="WP_275473800.1">
    <property type="nucleotide sequence ID" value="NZ_CP162940.1"/>
</dbReference>
<reference evidence="6 7" key="1">
    <citation type="journal article" date="2024" name="Int. J. Mol. Sci.">
        <title>Exploration of Alicyclobacillus spp. Genome in Search of Antibiotic Resistance.</title>
        <authorList>
            <person name="Bucka-Kolendo J."/>
            <person name="Kiousi D.E."/>
            <person name="Dekowska A."/>
            <person name="Mikolajczuk-Szczyrba A."/>
            <person name="Karadedos D.M."/>
            <person name="Michael P."/>
            <person name="Galanis A."/>
            <person name="Sokolowska B."/>
        </authorList>
    </citation>
    <scope>NUCLEOTIDE SEQUENCE [LARGE SCALE GENOMIC DNA]</scope>
    <source>
        <strain evidence="6 7">KKP 3000</strain>
    </source>
</reference>
<comment type="caution">
    <text evidence="6">The sequence shown here is derived from an EMBL/GenBank/DDBJ whole genome shotgun (WGS) entry which is preliminary data.</text>
</comment>
<dbReference type="InterPro" id="IPR023753">
    <property type="entry name" value="FAD/NAD-binding_dom"/>
</dbReference>
<keyword evidence="7" id="KW-1185">Reference proteome</keyword>
<evidence type="ECO:0000256" key="2">
    <source>
        <dbReference type="ARBA" id="ARBA00011738"/>
    </source>
</evidence>
<accession>A0ABV5AD92</accession>
<name>A0ABV5AD92_9BACL</name>
<dbReference type="PRINTS" id="PR00368">
    <property type="entry name" value="FADPNR"/>
</dbReference>
<organism evidence="6 7">
    <name type="scientific">Alicyclobacillus fastidiosus</name>
    <dbReference type="NCBI Taxonomy" id="392011"/>
    <lineage>
        <taxon>Bacteria</taxon>
        <taxon>Bacillati</taxon>
        <taxon>Bacillota</taxon>
        <taxon>Bacilli</taxon>
        <taxon>Bacillales</taxon>
        <taxon>Alicyclobacillaceae</taxon>
        <taxon>Alicyclobacillus</taxon>
    </lineage>
</organism>
<dbReference type="SUPFAM" id="SSF51905">
    <property type="entry name" value="FAD/NAD(P)-binding domain"/>
    <property type="match status" value="1"/>
</dbReference>
<dbReference type="InterPro" id="IPR050097">
    <property type="entry name" value="Ferredoxin-NADP_redctase_2"/>
</dbReference>
<dbReference type="PANTHER" id="PTHR48105">
    <property type="entry name" value="THIOREDOXIN REDUCTASE 1-RELATED-RELATED"/>
    <property type="match status" value="1"/>
</dbReference>
<dbReference type="InterPro" id="IPR036188">
    <property type="entry name" value="FAD/NAD-bd_sf"/>
</dbReference>
<evidence type="ECO:0000259" key="5">
    <source>
        <dbReference type="Pfam" id="PF07992"/>
    </source>
</evidence>
<gene>
    <name evidence="6" type="ORF">KKP3000_003587</name>
</gene>
<keyword evidence="4" id="KW-0560">Oxidoreductase</keyword>
<dbReference type="PRINTS" id="PR00469">
    <property type="entry name" value="PNDRDTASEII"/>
</dbReference>
<evidence type="ECO:0000256" key="1">
    <source>
        <dbReference type="ARBA" id="ARBA00001974"/>
    </source>
</evidence>
<evidence type="ECO:0000313" key="7">
    <source>
        <dbReference type="Proteomes" id="UP001579974"/>
    </source>
</evidence>
<dbReference type="Proteomes" id="UP001579974">
    <property type="component" value="Unassembled WGS sequence"/>
</dbReference>
<feature type="domain" description="FAD/NAD(P)-binding" evidence="5">
    <location>
        <begin position="5"/>
        <end position="285"/>
    </location>
</feature>
<sequence>MALLYDCLIIGGGIAGLQAAIQLGRYRHAILVIDSNAGRSNICRAYHNIIGWPSGISGPELRRVGRTQAESYGVEFIEAEVSHAGSHEEAFQVETRTGAVYRARTLLVATGLVDRIPDIEGIHACLGASVYVCPDCDGYEIIGHPTVVIGSGNVGAHMALTLSYWSDDLTYIDHERTGIDSAYREKLQAKRIPYMDVPVRRVLADGETITGVELANGRQFPFERGFVSFGGNIVRSQLAVDLGVTVLKNKHIPVDARTKETNVKGIWAAGDVVAHSEQVTISMGDGAQAAIWIHKRLMQQS</sequence>
<evidence type="ECO:0000256" key="4">
    <source>
        <dbReference type="ARBA" id="ARBA00023002"/>
    </source>
</evidence>
<dbReference type="EMBL" id="JBDXSU010000005">
    <property type="protein sequence ID" value="MFB5190143.1"/>
    <property type="molecule type" value="Genomic_DNA"/>
</dbReference>
<proteinExistence type="predicted"/>
<dbReference type="Gene3D" id="3.50.50.60">
    <property type="entry name" value="FAD/NAD(P)-binding domain"/>
    <property type="match status" value="2"/>
</dbReference>
<dbReference type="Pfam" id="PF07992">
    <property type="entry name" value="Pyr_redox_2"/>
    <property type="match status" value="1"/>
</dbReference>
<protein>
    <submittedName>
        <fullName evidence="6">NAD(P)/FAD-dependent oxidoreductase</fullName>
    </submittedName>
</protein>